<keyword evidence="1 4" id="KW-0812">Transmembrane</keyword>
<evidence type="ECO:0000256" key="2">
    <source>
        <dbReference type="ARBA" id="ARBA00022989"/>
    </source>
</evidence>
<sequence>MQDRPPAPSADPRQDAGRPVGATLTGLLLIGVLVGTTNGLSRVALPLFATSLGAQPWQVGLVGGLGYTGLLLLALPMGLWMERHGSRALFGFGVAVAAAMFALALPAVAAWGGVGLLVAVAAMQGLALPFRVVPVHAEFLLLMPRLAPAQAGWNRAASMLGMFFTGPTLAALLIGALGYAWAFRIAGALLVVAWAMGRHALEPAHPAAAALPGGWGALMARTRHSAAVLRDDADLRRTMAIDFLTQMAVGYFAVFVLVLAMRVFHLPVQAAAGLVTLQGVVFVALLLAGGHWLSRWPQGWTYLGACVCLLLQAVLLGWAWAPWVLWLGAALLGVGLAVQGITSVNRMAVALQRHGRGRVGGLISLGPPAGGVLGTLVGGVLSQHWGPQSGFQVLAVGFGVLCWFQWRHALAASAVY</sequence>
<accession>A0ABU9CD02</accession>
<comment type="caution">
    <text evidence="6">The sequence shown here is derived from an EMBL/GenBank/DDBJ whole genome shotgun (WGS) entry which is preliminary data.</text>
</comment>
<keyword evidence="7" id="KW-1185">Reference proteome</keyword>
<evidence type="ECO:0000313" key="7">
    <source>
        <dbReference type="Proteomes" id="UP001365405"/>
    </source>
</evidence>
<protein>
    <submittedName>
        <fullName evidence="6">MFS transporter</fullName>
    </submittedName>
</protein>
<dbReference type="InterPro" id="IPR036259">
    <property type="entry name" value="MFS_trans_sf"/>
</dbReference>
<dbReference type="EMBL" id="JBBUTH010000001">
    <property type="protein sequence ID" value="MEK8049070.1"/>
    <property type="molecule type" value="Genomic_DNA"/>
</dbReference>
<evidence type="ECO:0000259" key="5">
    <source>
        <dbReference type="PROSITE" id="PS50850"/>
    </source>
</evidence>
<feature type="transmembrane region" description="Helical" evidence="4">
    <location>
        <begin position="300"/>
        <end position="320"/>
    </location>
</feature>
<feature type="transmembrane region" description="Helical" evidence="4">
    <location>
        <begin position="153"/>
        <end position="173"/>
    </location>
</feature>
<dbReference type="Proteomes" id="UP001365405">
    <property type="component" value="Unassembled WGS sequence"/>
</dbReference>
<dbReference type="SUPFAM" id="SSF103473">
    <property type="entry name" value="MFS general substrate transporter"/>
    <property type="match status" value="1"/>
</dbReference>
<feature type="transmembrane region" description="Helical" evidence="4">
    <location>
        <begin position="270"/>
        <end position="288"/>
    </location>
</feature>
<proteinExistence type="predicted"/>
<feature type="transmembrane region" description="Helical" evidence="4">
    <location>
        <begin position="243"/>
        <end position="264"/>
    </location>
</feature>
<feature type="transmembrane region" description="Helical" evidence="4">
    <location>
        <begin position="20"/>
        <end position="40"/>
    </location>
</feature>
<feature type="transmembrane region" description="Helical" evidence="4">
    <location>
        <begin position="389"/>
        <end position="406"/>
    </location>
</feature>
<gene>
    <name evidence="6" type="ORF">AACH10_02345</name>
</gene>
<dbReference type="RefSeq" id="WP_341408743.1">
    <property type="nucleotide sequence ID" value="NZ_JBBUTH010000001.1"/>
</dbReference>
<dbReference type="Gene3D" id="1.20.1250.20">
    <property type="entry name" value="MFS general substrate transporter like domains"/>
    <property type="match status" value="2"/>
</dbReference>
<feature type="transmembrane region" description="Helical" evidence="4">
    <location>
        <begin position="326"/>
        <end position="349"/>
    </location>
</feature>
<evidence type="ECO:0000256" key="3">
    <source>
        <dbReference type="ARBA" id="ARBA00023136"/>
    </source>
</evidence>
<name>A0ABU9CD02_9BURK</name>
<keyword evidence="2 4" id="KW-1133">Transmembrane helix</keyword>
<dbReference type="PANTHER" id="PTHR23518">
    <property type="entry name" value="C-METHYLTRANSFERASE"/>
    <property type="match status" value="1"/>
</dbReference>
<dbReference type="PROSITE" id="PS50850">
    <property type="entry name" value="MFS"/>
    <property type="match status" value="1"/>
</dbReference>
<reference evidence="6 7" key="1">
    <citation type="submission" date="2024-04" db="EMBL/GenBank/DDBJ databases">
        <title>Novel species of the genus Ideonella isolated from streams.</title>
        <authorList>
            <person name="Lu H."/>
        </authorList>
    </citation>
    <scope>NUCLEOTIDE SEQUENCE [LARGE SCALE GENOMIC DNA]</scope>
    <source>
        <strain evidence="6 7">DXS22W</strain>
    </source>
</reference>
<dbReference type="InterPro" id="IPR011701">
    <property type="entry name" value="MFS"/>
</dbReference>
<organism evidence="6 7">
    <name type="scientific">Pseudaquabacterium inlustre</name>
    <dbReference type="NCBI Taxonomy" id="2984192"/>
    <lineage>
        <taxon>Bacteria</taxon>
        <taxon>Pseudomonadati</taxon>
        <taxon>Pseudomonadota</taxon>
        <taxon>Betaproteobacteria</taxon>
        <taxon>Burkholderiales</taxon>
        <taxon>Sphaerotilaceae</taxon>
        <taxon>Pseudaquabacterium</taxon>
    </lineage>
</organism>
<feature type="transmembrane region" description="Helical" evidence="4">
    <location>
        <begin position="361"/>
        <end position="383"/>
    </location>
</feature>
<feature type="transmembrane region" description="Helical" evidence="4">
    <location>
        <begin position="60"/>
        <end position="81"/>
    </location>
</feature>
<dbReference type="PANTHER" id="PTHR23518:SF2">
    <property type="entry name" value="MAJOR FACILITATOR SUPERFAMILY TRANSPORTER"/>
    <property type="match status" value="1"/>
</dbReference>
<feature type="domain" description="Major facilitator superfamily (MFS) profile" evidence="5">
    <location>
        <begin position="234"/>
        <end position="416"/>
    </location>
</feature>
<evidence type="ECO:0000313" key="6">
    <source>
        <dbReference type="EMBL" id="MEK8049070.1"/>
    </source>
</evidence>
<evidence type="ECO:0000256" key="1">
    <source>
        <dbReference type="ARBA" id="ARBA00022692"/>
    </source>
</evidence>
<dbReference type="InterPro" id="IPR020846">
    <property type="entry name" value="MFS_dom"/>
</dbReference>
<dbReference type="Pfam" id="PF07690">
    <property type="entry name" value="MFS_1"/>
    <property type="match status" value="1"/>
</dbReference>
<feature type="transmembrane region" description="Helical" evidence="4">
    <location>
        <begin position="88"/>
        <end position="108"/>
    </location>
</feature>
<keyword evidence="3 4" id="KW-0472">Membrane</keyword>
<evidence type="ECO:0000256" key="4">
    <source>
        <dbReference type="SAM" id="Phobius"/>
    </source>
</evidence>